<evidence type="ECO:0000313" key="4">
    <source>
        <dbReference type="Proteomes" id="UP000621454"/>
    </source>
</evidence>
<feature type="region of interest" description="Disordered" evidence="1">
    <location>
        <begin position="99"/>
        <end position="130"/>
    </location>
</feature>
<accession>A0A916T4N6</accession>
<keyword evidence="2" id="KW-1133">Transmembrane helix</keyword>
<name>A0A916T4N6_9ACTN</name>
<keyword evidence="2" id="KW-0812">Transmembrane</keyword>
<comment type="caution">
    <text evidence="3">The sequence shown here is derived from an EMBL/GenBank/DDBJ whole genome shotgun (WGS) entry which is preliminary data.</text>
</comment>
<dbReference type="EMBL" id="BMGC01000012">
    <property type="protein sequence ID" value="GGB32037.1"/>
    <property type="molecule type" value="Genomic_DNA"/>
</dbReference>
<feature type="transmembrane region" description="Helical" evidence="2">
    <location>
        <begin position="28"/>
        <end position="49"/>
    </location>
</feature>
<gene>
    <name evidence="3" type="ORF">GCM10011489_20290</name>
</gene>
<dbReference type="AlphaFoldDB" id="A0A916T4N6"/>
<keyword evidence="2" id="KW-0472">Membrane</keyword>
<organism evidence="3 4">
    <name type="scientific">Gordonia jinhuaensis</name>
    <dbReference type="NCBI Taxonomy" id="1517702"/>
    <lineage>
        <taxon>Bacteria</taxon>
        <taxon>Bacillati</taxon>
        <taxon>Actinomycetota</taxon>
        <taxon>Actinomycetes</taxon>
        <taxon>Mycobacteriales</taxon>
        <taxon>Gordoniaceae</taxon>
        <taxon>Gordonia</taxon>
    </lineage>
</organism>
<reference evidence="3" key="2">
    <citation type="submission" date="2020-09" db="EMBL/GenBank/DDBJ databases">
        <authorList>
            <person name="Sun Q."/>
            <person name="Zhou Y."/>
        </authorList>
    </citation>
    <scope>NUCLEOTIDE SEQUENCE</scope>
    <source>
        <strain evidence="3">CGMCC 1.12827</strain>
    </source>
</reference>
<evidence type="ECO:0000313" key="3">
    <source>
        <dbReference type="EMBL" id="GGB32037.1"/>
    </source>
</evidence>
<sequence length="130" mass="13954">MLFWMMTFVWVIGQVGLIAELFPPGVYYPAMISFIFGNSATIYMNLIALREDQRSALMWPALVVPLYWVLMSIAALKGMWQMISAPSYWEKTAHGLANDESASGTSGDGDAGIGTPTAGGSAPPDTATAT</sequence>
<evidence type="ECO:0000256" key="2">
    <source>
        <dbReference type="SAM" id="Phobius"/>
    </source>
</evidence>
<dbReference type="Proteomes" id="UP000621454">
    <property type="component" value="Unassembled WGS sequence"/>
</dbReference>
<keyword evidence="4" id="KW-1185">Reference proteome</keyword>
<proteinExistence type="predicted"/>
<evidence type="ECO:0000256" key="1">
    <source>
        <dbReference type="SAM" id="MobiDB-lite"/>
    </source>
</evidence>
<protein>
    <submittedName>
        <fullName evidence="3">Uncharacterized protein</fullName>
    </submittedName>
</protein>
<feature type="transmembrane region" description="Helical" evidence="2">
    <location>
        <begin position="56"/>
        <end position="76"/>
    </location>
</feature>
<reference evidence="3" key="1">
    <citation type="journal article" date="2014" name="Int. J. Syst. Evol. Microbiol.">
        <title>Complete genome sequence of Corynebacterium casei LMG S-19264T (=DSM 44701T), isolated from a smear-ripened cheese.</title>
        <authorList>
            <consortium name="US DOE Joint Genome Institute (JGI-PGF)"/>
            <person name="Walter F."/>
            <person name="Albersmeier A."/>
            <person name="Kalinowski J."/>
            <person name="Ruckert C."/>
        </authorList>
    </citation>
    <scope>NUCLEOTIDE SEQUENCE</scope>
    <source>
        <strain evidence="3">CGMCC 1.12827</strain>
    </source>
</reference>